<dbReference type="Pfam" id="PF01339">
    <property type="entry name" value="CheB_methylest"/>
    <property type="match status" value="1"/>
</dbReference>
<keyword evidence="3 5" id="KW-0597">Phosphoprotein</keyword>
<feature type="domain" description="Response regulatory" evidence="7">
    <location>
        <begin position="5"/>
        <end position="123"/>
    </location>
</feature>
<dbReference type="SMART" id="SM00448">
    <property type="entry name" value="REC"/>
    <property type="match status" value="1"/>
</dbReference>
<dbReference type="EC" id="3.5.1.44" evidence="3"/>
<dbReference type="Proteomes" id="UP000577956">
    <property type="component" value="Unassembled WGS sequence"/>
</dbReference>
<feature type="compositionally biased region" description="Low complexity" evidence="6">
    <location>
        <begin position="142"/>
        <end position="164"/>
    </location>
</feature>
<dbReference type="GO" id="GO:0006935">
    <property type="term" value="P:chemotaxis"/>
    <property type="evidence" value="ECO:0007669"/>
    <property type="project" value="UniProtKB-UniRule"/>
</dbReference>
<gene>
    <name evidence="3 9" type="primary">cheB</name>
    <name evidence="10" type="ORF">BKA21_002828</name>
    <name evidence="9" type="ORF">Col01nite_33550</name>
</gene>
<keyword evidence="1 3" id="KW-0378">Hydrolase</keyword>
<proteinExistence type="inferred from homology"/>
<evidence type="ECO:0000256" key="6">
    <source>
        <dbReference type="SAM" id="MobiDB-lite"/>
    </source>
</evidence>
<dbReference type="SUPFAM" id="SSF52172">
    <property type="entry name" value="CheY-like"/>
    <property type="match status" value="1"/>
</dbReference>
<comment type="catalytic activity">
    <reaction evidence="3">
        <text>L-glutaminyl-[protein] + H2O = L-glutamyl-[protein] + NH4(+)</text>
        <dbReference type="Rhea" id="RHEA:16441"/>
        <dbReference type="Rhea" id="RHEA-COMP:10207"/>
        <dbReference type="Rhea" id="RHEA-COMP:10208"/>
        <dbReference type="ChEBI" id="CHEBI:15377"/>
        <dbReference type="ChEBI" id="CHEBI:28938"/>
        <dbReference type="ChEBI" id="CHEBI:29973"/>
        <dbReference type="ChEBI" id="CHEBI:30011"/>
        <dbReference type="EC" id="3.5.1.44"/>
    </reaction>
</comment>
<evidence type="ECO:0000259" key="8">
    <source>
        <dbReference type="PROSITE" id="PS50122"/>
    </source>
</evidence>
<feature type="active site" evidence="3 4">
    <location>
        <position position="184"/>
    </location>
</feature>
<feature type="modified residue" description="4-aspartylphosphate" evidence="3 5">
    <location>
        <position position="56"/>
    </location>
</feature>
<dbReference type="PANTHER" id="PTHR42872">
    <property type="entry name" value="PROTEIN-GLUTAMATE METHYLESTERASE/PROTEIN-GLUTAMINE GLUTAMINASE"/>
    <property type="match status" value="1"/>
</dbReference>
<feature type="domain" description="CheB-type methylesterase" evidence="8">
    <location>
        <begin position="169"/>
        <end position="364"/>
    </location>
</feature>
<name>A0A7Y9FH76_9CELL</name>
<dbReference type="InterPro" id="IPR011006">
    <property type="entry name" value="CheY-like_superfamily"/>
</dbReference>
<organism evidence="10 11">
    <name type="scientific">Cellulomonas oligotrophica</name>
    <dbReference type="NCBI Taxonomy" id="931536"/>
    <lineage>
        <taxon>Bacteria</taxon>
        <taxon>Bacillati</taxon>
        <taxon>Actinomycetota</taxon>
        <taxon>Actinomycetes</taxon>
        <taxon>Micrococcales</taxon>
        <taxon>Cellulomonadaceae</taxon>
        <taxon>Cellulomonas</taxon>
    </lineage>
</organism>
<dbReference type="InterPro" id="IPR000673">
    <property type="entry name" value="Sig_transdc_resp-reg_Me-estase"/>
</dbReference>
<dbReference type="InterPro" id="IPR008248">
    <property type="entry name" value="CheB-like"/>
</dbReference>
<dbReference type="Proteomes" id="UP000618382">
    <property type="component" value="Unassembled WGS sequence"/>
</dbReference>
<sequence>MTRTRVLVVDDSVVVRRLVTDALSREPRIDVVGVAANGRIAMSKLDQLAPDVVTMDIEMPEMNGIETVRAMRKAGHKQPVIMFSTLTERGASATLDALAAGATDYVTKPANVGSVQQSLQRVADELIPRILALAPGGRGGALPHPRAGVSAGAAAAATPSPRGPVRLQPPRGTHPVRLVVIGSSTGGPEALSKVISALPALPVPVAVVQHMPPVFTRQLAARLDRLGPSTVSEAVDGEPLLPGHVYIAPGDKHLTVRTKVATLHAVLENGPPVNFCRPAVDVLFRAAVPAVRGEILAVVLTGMGADGRSGCEAVVAGGGTVLVQDEQTSVVWGMPGAVATAGWAHAVYPINEVAGAVARTVNESRTATVGGAS</sequence>
<dbReference type="NCBIfam" id="NF001965">
    <property type="entry name" value="PRK00742.1"/>
    <property type="match status" value="1"/>
</dbReference>
<dbReference type="PROSITE" id="PS50110">
    <property type="entry name" value="RESPONSE_REGULATORY"/>
    <property type="match status" value="1"/>
</dbReference>
<dbReference type="Gene3D" id="3.40.50.2300">
    <property type="match status" value="1"/>
</dbReference>
<dbReference type="Gene3D" id="3.40.50.180">
    <property type="entry name" value="Methylesterase CheB, C-terminal domain"/>
    <property type="match status" value="1"/>
</dbReference>
<evidence type="ECO:0000256" key="2">
    <source>
        <dbReference type="ARBA" id="ARBA00048267"/>
    </source>
</evidence>
<dbReference type="EMBL" id="BONN01000014">
    <property type="protein sequence ID" value="GIG34196.1"/>
    <property type="molecule type" value="Genomic_DNA"/>
</dbReference>
<evidence type="ECO:0000256" key="3">
    <source>
        <dbReference type="HAMAP-Rule" id="MF_00099"/>
    </source>
</evidence>
<comment type="PTM">
    <text evidence="3">Phosphorylated by CheA. Phosphorylation of the N-terminal regulatory domain activates the methylesterase activity.</text>
</comment>
<reference evidence="9 12" key="2">
    <citation type="submission" date="2021-01" db="EMBL/GenBank/DDBJ databases">
        <title>Whole genome shotgun sequence of Cellulomonas oligotrophica NBRC 109435.</title>
        <authorList>
            <person name="Komaki H."/>
            <person name="Tamura T."/>
        </authorList>
    </citation>
    <scope>NUCLEOTIDE SEQUENCE [LARGE SCALE GENOMIC DNA]</scope>
    <source>
        <strain evidence="9 12">NBRC 109435</strain>
    </source>
</reference>
<evidence type="ECO:0000256" key="4">
    <source>
        <dbReference type="PROSITE-ProRule" id="PRU00050"/>
    </source>
</evidence>
<comment type="catalytic activity">
    <reaction evidence="2 3">
        <text>[protein]-L-glutamate 5-O-methyl ester + H2O = L-glutamyl-[protein] + methanol + H(+)</text>
        <dbReference type="Rhea" id="RHEA:23236"/>
        <dbReference type="Rhea" id="RHEA-COMP:10208"/>
        <dbReference type="Rhea" id="RHEA-COMP:10311"/>
        <dbReference type="ChEBI" id="CHEBI:15377"/>
        <dbReference type="ChEBI" id="CHEBI:15378"/>
        <dbReference type="ChEBI" id="CHEBI:17790"/>
        <dbReference type="ChEBI" id="CHEBI:29973"/>
        <dbReference type="ChEBI" id="CHEBI:82795"/>
        <dbReference type="EC" id="3.1.1.61"/>
    </reaction>
</comment>
<feature type="active site" evidence="3 4">
    <location>
        <position position="210"/>
    </location>
</feature>
<comment type="similarity">
    <text evidence="3">Belongs to the CheB family.</text>
</comment>
<evidence type="ECO:0000313" key="9">
    <source>
        <dbReference type="EMBL" id="GIG34196.1"/>
    </source>
</evidence>
<protein>
    <recommendedName>
        <fullName evidence="3">Protein-glutamate methylesterase/protein-glutamine glutaminase</fullName>
        <ecNumber evidence="3">3.1.1.61</ecNumber>
        <ecNumber evidence="3">3.5.1.44</ecNumber>
    </recommendedName>
</protein>
<dbReference type="CDD" id="cd16432">
    <property type="entry name" value="CheB_Rec"/>
    <property type="match status" value="1"/>
</dbReference>
<dbReference type="SUPFAM" id="SSF52738">
    <property type="entry name" value="Methylesterase CheB, C-terminal domain"/>
    <property type="match status" value="1"/>
</dbReference>
<keyword evidence="3 4" id="KW-0145">Chemotaxis</keyword>
<dbReference type="PROSITE" id="PS50122">
    <property type="entry name" value="CHEB"/>
    <property type="match status" value="1"/>
</dbReference>
<dbReference type="GO" id="GO:0050568">
    <property type="term" value="F:protein-glutamine glutaminase activity"/>
    <property type="evidence" value="ECO:0007669"/>
    <property type="project" value="UniProtKB-UniRule"/>
</dbReference>
<dbReference type="HAMAP" id="MF_00099">
    <property type="entry name" value="CheB_chemtxs"/>
    <property type="match status" value="1"/>
</dbReference>
<evidence type="ECO:0000313" key="11">
    <source>
        <dbReference type="Proteomes" id="UP000577956"/>
    </source>
</evidence>
<dbReference type="EMBL" id="JACCBK010000001">
    <property type="protein sequence ID" value="NYD87279.1"/>
    <property type="molecule type" value="Genomic_DNA"/>
</dbReference>
<dbReference type="GO" id="GO:0005737">
    <property type="term" value="C:cytoplasm"/>
    <property type="evidence" value="ECO:0007669"/>
    <property type="project" value="UniProtKB-SubCell"/>
</dbReference>
<evidence type="ECO:0000256" key="5">
    <source>
        <dbReference type="PROSITE-ProRule" id="PRU00169"/>
    </source>
</evidence>
<feature type="active site" evidence="3 4">
    <location>
        <position position="306"/>
    </location>
</feature>
<dbReference type="GO" id="GO:0008984">
    <property type="term" value="F:protein-glutamate methylesterase activity"/>
    <property type="evidence" value="ECO:0007669"/>
    <property type="project" value="UniProtKB-UniRule"/>
</dbReference>
<dbReference type="EC" id="3.1.1.61" evidence="3"/>
<dbReference type="InterPro" id="IPR001789">
    <property type="entry name" value="Sig_transdc_resp-reg_receiver"/>
</dbReference>
<comment type="subcellular location">
    <subcellularLocation>
        <location evidence="3">Cytoplasm</location>
    </subcellularLocation>
</comment>
<dbReference type="RefSeq" id="WP_140460664.1">
    <property type="nucleotide sequence ID" value="NZ_BAABFI010000020.1"/>
</dbReference>
<dbReference type="PANTHER" id="PTHR42872:SF3">
    <property type="entry name" value="PROTEIN-GLUTAMATE METHYLESTERASE_PROTEIN-GLUTAMINE GLUTAMINASE 1"/>
    <property type="match status" value="1"/>
</dbReference>
<dbReference type="CDD" id="cd17541">
    <property type="entry name" value="REC_CheB-like"/>
    <property type="match status" value="1"/>
</dbReference>
<evidence type="ECO:0000259" key="7">
    <source>
        <dbReference type="PROSITE" id="PS50110"/>
    </source>
</evidence>
<dbReference type="PIRSF" id="PIRSF000876">
    <property type="entry name" value="RR_chemtxs_CheB"/>
    <property type="match status" value="1"/>
</dbReference>
<comment type="function">
    <text evidence="3">Involved in chemotaxis. Part of a chemotaxis signal transduction system that modulates chemotaxis in response to various stimuli. Catalyzes the demethylation of specific methylglutamate residues introduced into the chemoreceptors (methyl-accepting chemotaxis proteins or MCP) by CheR. Also mediates the irreversible deamidation of specific glutamine residues to glutamic acid.</text>
</comment>
<dbReference type="Pfam" id="PF00072">
    <property type="entry name" value="Response_reg"/>
    <property type="match status" value="1"/>
</dbReference>
<dbReference type="AlphaFoldDB" id="A0A7Y9FH76"/>
<feature type="region of interest" description="Disordered" evidence="6">
    <location>
        <begin position="142"/>
        <end position="172"/>
    </location>
</feature>
<evidence type="ECO:0000313" key="10">
    <source>
        <dbReference type="EMBL" id="NYD87279.1"/>
    </source>
</evidence>
<dbReference type="GO" id="GO:0000156">
    <property type="term" value="F:phosphorelay response regulator activity"/>
    <property type="evidence" value="ECO:0007669"/>
    <property type="project" value="InterPro"/>
</dbReference>
<dbReference type="InterPro" id="IPR035909">
    <property type="entry name" value="CheB_C"/>
</dbReference>
<evidence type="ECO:0000313" key="12">
    <source>
        <dbReference type="Proteomes" id="UP000618382"/>
    </source>
</evidence>
<accession>A0A7Y9FH76</accession>
<comment type="domain">
    <text evidence="3">Contains a C-terminal catalytic domain, and an N-terminal region which modulates catalytic activity.</text>
</comment>
<comment type="caution">
    <text evidence="10">The sequence shown here is derived from an EMBL/GenBank/DDBJ whole genome shotgun (WGS) entry which is preliminary data.</text>
</comment>
<evidence type="ECO:0000256" key="1">
    <source>
        <dbReference type="ARBA" id="ARBA00022801"/>
    </source>
</evidence>
<keyword evidence="3" id="KW-0963">Cytoplasm</keyword>
<keyword evidence="12" id="KW-1185">Reference proteome</keyword>
<reference evidence="10 11" key="1">
    <citation type="submission" date="2020-07" db="EMBL/GenBank/DDBJ databases">
        <title>Sequencing the genomes of 1000 actinobacteria strains.</title>
        <authorList>
            <person name="Klenk H.-P."/>
        </authorList>
    </citation>
    <scope>NUCLEOTIDE SEQUENCE [LARGE SCALE GENOMIC DNA]</scope>
    <source>
        <strain evidence="10 11">DSM 24482</strain>
    </source>
</reference>